<dbReference type="OrthoDB" id="10003767at2759"/>
<dbReference type="Proteomes" id="UP000002499">
    <property type="component" value="Unassembled WGS sequence"/>
</dbReference>
<keyword evidence="2" id="KW-0808">Transferase</keyword>
<organism evidence="3">
    <name type="scientific">Metarhizium acridum (strain CQMa 102)</name>
    <dbReference type="NCBI Taxonomy" id="655827"/>
    <lineage>
        <taxon>Eukaryota</taxon>
        <taxon>Fungi</taxon>
        <taxon>Dikarya</taxon>
        <taxon>Ascomycota</taxon>
        <taxon>Pezizomycotina</taxon>
        <taxon>Sordariomycetes</taxon>
        <taxon>Hypocreomycetidae</taxon>
        <taxon>Hypocreales</taxon>
        <taxon>Clavicipitaceae</taxon>
        <taxon>Metarhizium</taxon>
    </lineage>
</organism>
<dbReference type="InterPro" id="IPR002575">
    <property type="entry name" value="Aminoglycoside_PTrfase"/>
</dbReference>
<dbReference type="AlphaFoldDB" id="E9DXU6"/>
<feature type="domain" description="Aminoglycoside phosphotransferase" evidence="1">
    <location>
        <begin position="64"/>
        <end position="311"/>
    </location>
</feature>
<dbReference type="EMBL" id="GL698481">
    <property type="protein sequence ID" value="EFY91559.1"/>
    <property type="molecule type" value="Genomic_DNA"/>
</dbReference>
<dbReference type="InParanoid" id="E9DXU6"/>
<dbReference type="RefSeq" id="XP_007808784.1">
    <property type="nucleotide sequence ID" value="XM_007810593.1"/>
</dbReference>
<dbReference type="PANTHER" id="PTHR21310">
    <property type="entry name" value="AMINOGLYCOSIDE PHOSPHOTRANSFERASE-RELATED-RELATED"/>
    <property type="match status" value="1"/>
</dbReference>
<dbReference type="SUPFAM" id="SSF56112">
    <property type="entry name" value="Protein kinase-like (PK-like)"/>
    <property type="match status" value="1"/>
</dbReference>
<accession>E9DXU6</accession>
<evidence type="ECO:0000259" key="1">
    <source>
        <dbReference type="Pfam" id="PF01636"/>
    </source>
</evidence>
<keyword evidence="3" id="KW-1185">Reference proteome</keyword>
<gene>
    <name evidence="2" type="ORF">MAC_02444</name>
</gene>
<dbReference type="Gene3D" id="3.90.1200.10">
    <property type="match status" value="1"/>
</dbReference>
<dbReference type="GO" id="GO:0016740">
    <property type="term" value="F:transferase activity"/>
    <property type="evidence" value="ECO:0007669"/>
    <property type="project" value="UniProtKB-KW"/>
</dbReference>
<protein>
    <submittedName>
        <fullName evidence="2">Phosphotransferase enzyme family protein</fullName>
    </submittedName>
</protein>
<evidence type="ECO:0000313" key="2">
    <source>
        <dbReference type="EMBL" id="EFY91559.1"/>
    </source>
</evidence>
<dbReference type="InterPro" id="IPR051678">
    <property type="entry name" value="AGP_Transferase"/>
</dbReference>
<dbReference type="PANTHER" id="PTHR21310:SF15">
    <property type="entry name" value="AMINOGLYCOSIDE PHOSPHOTRANSFERASE DOMAIN-CONTAINING PROTEIN"/>
    <property type="match status" value="1"/>
</dbReference>
<dbReference type="eggNOG" id="ENOG502SNEF">
    <property type="taxonomic scope" value="Eukaryota"/>
</dbReference>
<evidence type="ECO:0000313" key="3">
    <source>
        <dbReference type="Proteomes" id="UP000002499"/>
    </source>
</evidence>
<dbReference type="InterPro" id="IPR011009">
    <property type="entry name" value="Kinase-like_dom_sf"/>
</dbReference>
<dbReference type="GeneID" id="19246755"/>
<proteinExistence type="predicted"/>
<dbReference type="Pfam" id="PF01636">
    <property type="entry name" value="APH"/>
    <property type="match status" value="1"/>
</dbReference>
<dbReference type="HOGENOM" id="CLU_030115_0_1_1"/>
<dbReference type="KEGG" id="maw:19246755"/>
<reference evidence="2 3" key="1">
    <citation type="journal article" date="2011" name="PLoS Genet.">
        <title>Genome sequencing and comparative transcriptomics of the model entomopathogenic fungi Metarhizium anisopliae and M. acridum.</title>
        <authorList>
            <person name="Gao Q."/>
            <person name="Jin K."/>
            <person name="Ying S.H."/>
            <person name="Zhang Y."/>
            <person name="Xiao G."/>
            <person name="Shang Y."/>
            <person name="Duan Z."/>
            <person name="Hu X."/>
            <person name="Xie X.Q."/>
            <person name="Zhou G."/>
            <person name="Peng G."/>
            <person name="Luo Z."/>
            <person name="Huang W."/>
            <person name="Wang B."/>
            <person name="Fang W."/>
            <person name="Wang S."/>
            <person name="Zhong Y."/>
            <person name="Ma L.J."/>
            <person name="St Leger R.J."/>
            <person name="Zhao G.P."/>
            <person name="Pei Y."/>
            <person name="Feng M.G."/>
            <person name="Xia Y."/>
            <person name="Wang C."/>
        </authorList>
    </citation>
    <scope>NUCLEOTIDE SEQUENCE [LARGE SCALE GENOMIC DNA]</scope>
    <source>
        <strain evidence="2 3">CQMa 102</strain>
    </source>
</reference>
<dbReference type="Gene3D" id="3.30.200.20">
    <property type="entry name" value="Phosphorylase Kinase, domain 1"/>
    <property type="match status" value="1"/>
</dbReference>
<name>E9DXU6_METAQ</name>
<dbReference type="FunCoup" id="E9DXU6">
    <property type="interactions" value="19"/>
</dbReference>
<sequence length="497" mass="56657">MAKPSHFNDAIVEQSVHCERDRFIQRLRKREAELLQLASSSCNKTSASFFQPPAHSNYFVRGSYNLCFFIQFSDLQKCVLRIPLRPCLTSCPGRKVQSEVATMRCLAENTTIPVPKVLAYSTDDNSDPFSTFIILDYIDGCRLSSAQMDSLCAQEREELYKSLADMYIQLRRLEFSSIGRLEQSPNGFEVRQKTASIDMNMQQLEGLDPFTIQNTYHDKHGYLRSANAYANMLLDIGYNAFFKSRHAIEIGMGRDAIYHHYLFYQHAKRWVNPALDGGPFVLVHGDLHPSNLIVNEKMSIIGVLDWEWSRVVPVQFFVPPLWLTGRNTVELAGHNTWQLFLIKAFNEFLSILESRERDMYGNPLLSQEWAEQSMHAEPLIANALENWTDIDWFAFRYLSRADEDATKEAIQAFIDEDPLRRLVAEMKEKDECAYSKELAAVMDAAGSRGKQSALLTLLGQISNVPRASPNASIVAFGVTVSIILSLLWRRPWPSPNS</sequence>